<keyword evidence="3" id="KW-1185">Reference proteome</keyword>
<dbReference type="InterPro" id="IPR003599">
    <property type="entry name" value="Ig_sub"/>
</dbReference>
<sequence>MRTWIMVQERVWVILLIALSSLFSPITFAQNVPGCDALGTLPVADFRLTYDLVTNRYTAWYVPTSSTPNRLTSGQFTIVTTNGFTTPGGNGRDAPFQITNINGAWADQVFDNEFIASVGATPLSTLNGFTVHQVGKAVFGDDVDPDGPTGPLDSNSPTTAGVPVPLFSFPGKGCVSLVRILVNGEPIQQQMFSVFGNNFNNQLSYTVSRNAGSTTANRYCKNAPENSINVILPDIQDDLQTVCATSTSYSNNYFTQVFRNWDPAGLPAGTSVVPTNAQQWSGFTVSPSSLSANVSINPTTGAYTVSFPQVGGVTQPGSLTICNTLRDSCNTATDQACVIVSWLSSGQVSITNTPTVCLSNGSAVVSLSATDGFSSYNWIGPGLAASTGNPVTATLSAAGVYSYTVVATSGQSCTASNTTSVTVLNAATIASITPANPTSCLGTDGSVTLNGLTAGQNYSIVYTQNGANPVTQPLTANGSGQIVVSGLSAGVYSFTVSNDVCTSTLSTTLTDPNPPVAPTITVSPSLTICLGSSLTLTAEGMAGASFTWTGTNLSQTTSNPVTVSPATSGAFVYTVTQTVGGCTSAPTNVTVTVNPAPSVTPTASSATACVGSSFVLAATASGGTPNYIYTWTGPNYSTTTTVNSATVSNATVANAGSYSIIITDANGCSATAVTPVSVSVINCCSLTATASASQTVVCAGTSVTLAALTSGAIGALSYQWTPNVTPGNSQSVVVTPVGTATYTVVVTDSGAPNCVQTATVTLTVNPSPVVTITPLSATICAGNSIQLTANVTTGTVPPYSYVWSGPNFSASTTGNTVSIPNATAANNGNYTVTITDQNSCTATATTPIAVTVTPLPTFTLVPSNPTSCSGTNGSVTITGLTSGQLYTISYNQNGGTSVSMTQTAAGGQIVIGSLSSGVYSVTVSQNGCAAVPQSITLTDPNPPIPPVITVLPSSAICLGNSVTLSANGTNLQWTGMNLLPITGSPVTATPGTSGSFVYTVTQTVGGCISLPASVTILVNPAPSIANLSAPPTCVGQSLSLSATVSGGTQPLTVNWRTPDGLTLTGNPLNRANAQMSMAGTYTAIVSGGSGCTATQTVSTTVGENPTVQVQPQQACAGGNVTLTATGGAVNYLWIGPNGFTATGQVVTLTGVDATDAGSYTVTVMGGNACTGTAVGSVIVNPAPIVKADFVSASVCVGSTVHLLGDVTTGTVPPYSYSWSGPNGFAATIQNPSILSAQVSNSGSYTFAVTEANGCSATATTPVSVTVADCCPPRLVQISITAQDPACGSSTGSATATLLPASPGGATVTYRWENATTNTVVGTSAILSGVAAGVYSVTITETSGNCVQSFTSTVSISETPGPDVDLASVSGANCGAANGSAQLIIAGGTTPYSISWTGPSSGSTTSSASPVQITGLMAGNYIFTVTGVGSTCRGIQAVTVPLLPTSLSLTEAVSQPVTCGTSGTVVVSWNSVGGPYQLTVDGVATSVSDTTQTLILGAGTHSIQIASGNPLCVSDSRVVIINPVPAPAVAGWAIEQQPLCAGQSGVVTFAGGQSVTTQYTISFLGGGLVGTTAGNIARSYTLGAGVYEITRIEPNGCLSSQIFEIIAPATVNFNFQTTPGTCGQGGSLMVTNITGGTPGFSIAYSGPVSGTMTEGSGVTGLPNGVYTVTVTDSRGCSTSRSVAITVSPSLNVIAAISSATACVGGSFVLTVNVTPTGSYTYTWSGPNNFTASGAVVTVGPAALTHSGSYTVVVTSAEGCSTTQVTATSITVAVCQPPCTLGLNLVSTSAHCNQADGQATVTASGGSGNYIYHWSTGGLTPTIAGLVSGIYSVTVTDAANSTCFSTTTVAVGNEGGPQLSLLSSTPATCAGATGAASVTATGGNPGYAYQWSNGSLTNTISAVMAGVYSVTVTDQNGCKDVMLIAISSTPGTLTAITSGTPAACAQATGSATVTASGGSGPYTYRWSTGGVTNSVNGLVTGVYSVTVTDANQCFVITSVSIDDTSGPQFTINKTNVNCSGGSNGTASVNITSGMAPFTYLWNTGAISNSISGLSAGTYSVIVTDANGCKTSDQVIITQPTPIIAELSPSTIACGSTVGNITLAGISGGTPGYAYHWSNGSTSPSLTGVGAGSYTLTVTDANGCMATGTAVLSLPTNCPVCQSPVVTVSSAVCAPGGSTYTVSYAASVGAIVTASAGVVSNGVISSIPLGVALVVTASNSCGQSSVLTVPAAVCPPVNCTALAGLSVGQAICQNGSSYIARVAAGGGTTLSVLGGSLSNGVVTGTVGTNVTVVATTGCDTRTLIINSPSSCTSVPVCSQPLVSLAGPVCQGSSYSVHYSSSGGVTLVASAGVVSNGQISGIALGVPLSVTVSNGSCTQVVTLAPPTNCPPLCPAPAPVLTITDPVCNTATGTYTIQYTVSAGASVTASAGTINLVLKTITVQQGQSVVVTAVNNCGSSTSTTVLAPNCPVGCTQVAGLSVGQAICSGSTNYLASVTVNAGATINVIGGGSYSNGVVTAPVGSNVTVVATLGCSTQSMVIMSPASCSGPICENPMVSIAGTHCDGDTYSVRYTAPSGVTVLSNGGVINAAQQMISGIPAGTPISITVTNGTCLPQIIPVSSPVSCTVCGSTDGTITVPAVPEGSRNWLVNYTLTTPASVINCYNSLGYIATDAAGNILYVSSTPNFTGVVSGTYYVYATTNPLTTIIGKNINSAWDGLMDYPCHWVAATPYIFTVCPPLCPVPAPVLTVTAPVCNTVTNSYSVRYTISIGTSLSTSVGTVNTANQTIIVPLGVALVVTASNSCGQSSVLTVPAAVCPPVNCTALAGLSVGQAICQNGSSYIARVAAGGGTTLSVLGGSLSNGVVTGTVGTNVTVVATTGCDTRTLIINSPSSCTSVPVCSQPLVSLAGPVCQGSSYSVHYSSSGGVTLVASAGVVSNGQISGIALGVPLSVTVSNGSCTQVVILAAPTNCPSLCPIISVVSTAPTTCTANNGSLTLTGLTAGESYTVCYTKTPNNPFCQTLLANQNGRIVLSGLGVGLYTNITVAQNGCVSNAVSATLSGGLPAPSATCSVTAVCMGQSIILTASGTNIQWNGPGLLASSGSPVTAIPNVTGIVTYTAIQSANGCVSPPSMVTVVVKPTPTFSVTATNPTVCNSADGSMTLIGLTPGQSYTVCYTKNAGVPVCAERLANVNGLITIGGLTAGVYTNITVNELGCLSSARAITLTNPALPNPVVTVAPGSTICLGQAVSLTATGETGAVFTWKGSGLLGTTGSVVTVNPQSTGTMSYTVTQTVAGCGSSSAVTLITVNPVPSAVLISKVDPNSCSNPNGGVTLGGLLSNQLYTVCYRVNGIGSPVCLQLSSNGLGNIVMNSLTAGVYSVTVSNGGCSSQPVSATLVGQTPAQPTVTVTPSATICIGQSVTLTASSSTDGPFTWTGLDLSSINGGTATATPTATGVRSYTVIQTVNGCTSIPAIVPITVMAIPAPNLVTTTAPTTCSGTNGSVTLGGLTANQSYTVCYNNGSGTQCGPFTSAVNGQLVVSGLTSGSYSLTVLSPGGCRNAVPVSATVASSTACSMCTDAPLIVAQPMLICKDSTKTVSMQILDADLVDSFTATACGVGFSNATVTIGVDNQTRQLSITYKAAPGFQGIDQVCVTVTDKCGNFDQVYIPVQVIRCVCGCSGTPPVVVPQPIITTKNTPKEVCVPIVDTPTDVHTATICGGPQHGTAVVTVNNQTHMLCVLYTPNTDYVGVDKVCITICDQTNRCTVIEVPITVIDIPNPPALSVVPLVTNCSSTTSAHMPILDVNVDNTHSVSIIAQPLNGTITATVDQVNHRVLITYTPAPGFTGNDKAVVRVTDSDGLSSGDTDVPLLATPGTCPACLTMELKVLLEGPYNTTTHKMNTVLNQRGLLPGQTPIGQFAVPTPAGQPYNTAPWNYTGTESLTTYDQDIVDWVLVSLRTDELSTTPVFRVAGLLHDDGRITFVNPCFDIPEGSYHVVIEHRNHMGVMSPTKVPVIANKILFDFTTQDSYLITDPPSFGQIPIDGKWMMYGGDGKKDVFSDNFDINFFDSKLWKDESGIFDQYRYGDFNLDADVNFTDSVLWKKNNGRYSKVPH</sequence>
<dbReference type="PROSITE" id="PS50835">
    <property type="entry name" value="IG_LIKE"/>
    <property type="match status" value="3"/>
</dbReference>
<dbReference type="Proteomes" id="UP001596106">
    <property type="component" value="Unassembled WGS sequence"/>
</dbReference>
<dbReference type="RefSeq" id="WP_379843201.1">
    <property type="nucleotide sequence ID" value="NZ_JBHSMA010000002.1"/>
</dbReference>
<feature type="domain" description="Ig-like" evidence="1">
    <location>
        <begin position="768"/>
        <end position="849"/>
    </location>
</feature>
<accession>A0ABW0IA18</accession>
<comment type="caution">
    <text evidence="2">The sequence shown here is derived from an EMBL/GenBank/DDBJ whole genome shotgun (WGS) entry which is preliminary data.</text>
</comment>
<dbReference type="InterPro" id="IPR036179">
    <property type="entry name" value="Ig-like_dom_sf"/>
</dbReference>
<proteinExistence type="predicted"/>
<gene>
    <name evidence="2" type="ORF">ACFPMF_08630</name>
</gene>
<dbReference type="SUPFAM" id="SSF48726">
    <property type="entry name" value="Immunoglobulin"/>
    <property type="match status" value="3"/>
</dbReference>
<feature type="domain" description="Ig-like" evidence="1">
    <location>
        <begin position="597"/>
        <end position="679"/>
    </location>
</feature>
<dbReference type="InterPro" id="IPR025667">
    <property type="entry name" value="SprB_repeat"/>
</dbReference>
<dbReference type="InterPro" id="IPR035986">
    <property type="entry name" value="PKD_dom_sf"/>
</dbReference>
<dbReference type="Pfam" id="PF17963">
    <property type="entry name" value="Big_9"/>
    <property type="match status" value="2"/>
</dbReference>
<dbReference type="SUPFAM" id="SSF49299">
    <property type="entry name" value="PKD domain"/>
    <property type="match status" value="1"/>
</dbReference>
<dbReference type="SMART" id="SM00409">
    <property type="entry name" value="IG"/>
    <property type="match status" value="7"/>
</dbReference>
<dbReference type="Gene3D" id="2.60.40.10">
    <property type="entry name" value="Immunoglobulins"/>
    <property type="match status" value="6"/>
</dbReference>
<protein>
    <submittedName>
        <fullName evidence="2">Ig-like domain-containing protein</fullName>
    </submittedName>
</protein>
<feature type="domain" description="Ig-like" evidence="1">
    <location>
        <begin position="1022"/>
        <end position="1098"/>
    </location>
</feature>
<dbReference type="Gene3D" id="2.60.40.3440">
    <property type="match status" value="2"/>
</dbReference>
<dbReference type="InterPro" id="IPR022409">
    <property type="entry name" value="PKD/Chitinase_dom"/>
</dbReference>
<dbReference type="SMART" id="SM00089">
    <property type="entry name" value="PKD"/>
    <property type="match status" value="10"/>
</dbReference>
<evidence type="ECO:0000259" key="1">
    <source>
        <dbReference type="PROSITE" id="PS50835"/>
    </source>
</evidence>
<dbReference type="InterPro" id="IPR007110">
    <property type="entry name" value="Ig-like_dom"/>
</dbReference>
<dbReference type="InterPro" id="IPR013783">
    <property type="entry name" value="Ig-like_fold"/>
</dbReference>
<organism evidence="2 3">
    <name type="scientific">Larkinella bovis</name>
    <dbReference type="NCBI Taxonomy" id="683041"/>
    <lineage>
        <taxon>Bacteria</taxon>
        <taxon>Pseudomonadati</taxon>
        <taxon>Bacteroidota</taxon>
        <taxon>Cytophagia</taxon>
        <taxon>Cytophagales</taxon>
        <taxon>Spirosomataceae</taxon>
        <taxon>Larkinella</taxon>
    </lineage>
</organism>
<name>A0ABW0IA18_9BACT</name>
<dbReference type="Pfam" id="PF13573">
    <property type="entry name" value="SprB"/>
    <property type="match status" value="4"/>
</dbReference>
<dbReference type="Gene3D" id="2.60.40.740">
    <property type="match status" value="3"/>
</dbReference>
<dbReference type="EMBL" id="JBHSMA010000002">
    <property type="protein sequence ID" value="MFC5409368.1"/>
    <property type="molecule type" value="Genomic_DNA"/>
</dbReference>
<reference evidence="3" key="1">
    <citation type="journal article" date="2019" name="Int. J. Syst. Evol. Microbiol.">
        <title>The Global Catalogue of Microorganisms (GCM) 10K type strain sequencing project: providing services to taxonomists for standard genome sequencing and annotation.</title>
        <authorList>
            <consortium name="The Broad Institute Genomics Platform"/>
            <consortium name="The Broad Institute Genome Sequencing Center for Infectious Disease"/>
            <person name="Wu L."/>
            <person name="Ma J."/>
        </authorList>
    </citation>
    <scope>NUCLEOTIDE SEQUENCE [LARGE SCALE GENOMIC DNA]</scope>
    <source>
        <strain evidence="3">CCUG 55250</strain>
    </source>
</reference>
<evidence type="ECO:0000313" key="2">
    <source>
        <dbReference type="EMBL" id="MFC5409368.1"/>
    </source>
</evidence>
<evidence type="ECO:0000313" key="3">
    <source>
        <dbReference type="Proteomes" id="UP001596106"/>
    </source>
</evidence>